<name>A0AAV3XJB3_9CYAN</name>
<keyword evidence="3" id="KW-1185">Reference proteome</keyword>
<sequence length="61" mass="6663">MSILNKIGSAIQSVLTGIKNMIKFVSGAIARIFGPTDDEYPPTGVQPFEGELPEKKNKQAW</sequence>
<evidence type="ECO:0000256" key="1">
    <source>
        <dbReference type="SAM" id="MobiDB-lite"/>
    </source>
</evidence>
<evidence type="ECO:0000313" key="2">
    <source>
        <dbReference type="EMBL" id="GET41115.1"/>
    </source>
</evidence>
<dbReference type="RefSeq" id="WP_307731566.1">
    <property type="nucleotide sequence ID" value="NZ_BLAY01000110.1"/>
</dbReference>
<organism evidence="2 3">
    <name type="scientific">Microseira wollei NIES-4236</name>
    <dbReference type="NCBI Taxonomy" id="2530354"/>
    <lineage>
        <taxon>Bacteria</taxon>
        <taxon>Bacillati</taxon>
        <taxon>Cyanobacteriota</taxon>
        <taxon>Cyanophyceae</taxon>
        <taxon>Oscillatoriophycideae</taxon>
        <taxon>Aerosakkonematales</taxon>
        <taxon>Aerosakkonemataceae</taxon>
        <taxon>Microseira</taxon>
    </lineage>
</organism>
<dbReference type="EMBL" id="BLAY01000110">
    <property type="protein sequence ID" value="GET41115.1"/>
    <property type="molecule type" value="Genomic_DNA"/>
</dbReference>
<accession>A0AAV3XJB3</accession>
<gene>
    <name evidence="2" type="ORF">MiSe_59270</name>
</gene>
<evidence type="ECO:0000313" key="3">
    <source>
        <dbReference type="Proteomes" id="UP001050975"/>
    </source>
</evidence>
<protein>
    <submittedName>
        <fullName evidence="2">Menaquinone-specific isochorismate synthase</fullName>
    </submittedName>
</protein>
<feature type="region of interest" description="Disordered" evidence="1">
    <location>
        <begin position="36"/>
        <end position="61"/>
    </location>
</feature>
<comment type="caution">
    <text evidence="2">The sequence shown here is derived from an EMBL/GenBank/DDBJ whole genome shotgun (WGS) entry which is preliminary data.</text>
</comment>
<proteinExistence type="predicted"/>
<feature type="compositionally biased region" description="Basic and acidic residues" evidence="1">
    <location>
        <begin position="52"/>
        <end position="61"/>
    </location>
</feature>
<dbReference type="AlphaFoldDB" id="A0AAV3XJB3"/>
<reference evidence="2" key="1">
    <citation type="submission" date="2019-10" db="EMBL/GenBank/DDBJ databases">
        <title>Draft genome sequece of Microseira wollei NIES-4236.</title>
        <authorList>
            <person name="Yamaguchi H."/>
            <person name="Suzuki S."/>
            <person name="Kawachi M."/>
        </authorList>
    </citation>
    <scope>NUCLEOTIDE SEQUENCE</scope>
    <source>
        <strain evidence="2">NIES-4236</strain>
    </source>
</reference>
<dbReference type="Proteomes" id="UP001050975">
    <property type="component" value="Unassembled WGS sequence"/>
</dbReference>